<dbReference type="AlphaFoldDB" id="A0A7M7PKF0"/>
<keyword evidence="3 7" id="KW-0812">Transmembrane</keyword>
<protein>
    <recommendedName>
        <fullName evidence="10">Sodium/glucose cotransporter 4</fullName>
    </recommendedName>
</protein>
<dbReference type="EnsemblMetazoa" id="XM_030995792">
    <property type="protein sequence ID" value="XP_030851652"/>
    <property type="gene ID" value="LOC589235"/>
</dbReference>
<dbReference type="FunFam" id="1.20.1730.10:FF:000027">
    <property type="entry name" value="Uncharacterized protein"/>
    <property type="match status" value="1"/>
</dbReference>
<name>A0A7M7PKF0_STRPU</name>
<evidence type="ECO:0000313" key="9">
    <source>
        <dbReference type="Proteomes" id="UP000007110"/>
    </source>
</evidence>
<evidence type="ECO:0008006" key="10">
    <source>
        <dbReference type="Google" id="ProtNLM"/>
    </source>
</evidence>
<dbReference type="InterPro" id="IPR038377">
    <property type="entry name" value="Na/Glc_symporter_sf"/>
</dbReference>
<feature type="transmembrane region" description="Helical" evidence="7">
    <location>
        <begin position="450"/>
        <end position="472"/>
    </location>
</feature>
<evidence type="ECO:0000256" key="2">
    <source>
        <dbReference type="ARBA" id="ARBA00006434"/>
    </source>
</evidence>
<feature type="transmembrane region" description="Helical" evidence="7">
    <location>
        <begin position="198"/>
        <end position="216"/>
    </location>
</feature>
<proteinExistence type="inferred from homology"/>
<dbReference type="OMA" id="MSAAYEN"/>
<dbReference type="GeneID" id="589235"/>
<dbReference type="PROSITE" id="PS50283">
    <property type="entry name" value="NA_SOLUT_SYMP_3"/>
    <property type="match status" value="1"/>
</dbReference>
<keyword evidence="9" id="KW-1185">Reference proteome</keyword>
<evidence type="ECO:0000313" key="8">
    <source>
        <dbReference type="EnsemblMetazoa" id="XP_030851652"/>
    </source>
</evidence>
<comment type="similarity">
    <text evidence="2 6">Belongs to the sodium:solute symporter (SSF) (TC 2.A.21) family.</text>
</comment>
<dbReference type="PANTHER" id="PTHR11819">
    <property type="entry name" value="SOLUTE CARRIER FAMILY 5"/>
    <property type="match status" value="1"/>
</dbReference>
<feature type="transmembrane region" description="Helical" evidence="7">
    <location>
        <begin position="237"/>
        <end position="258"/>
    </location>
</feature>
<feature type="transmembrane region" description="Helical" evidence="7">
    <location>
        <begin position="346"/>
        <end position="367"/>
    </location>
</feature>
<dbReference type="OrthoDB" id="6132759at2759"/>
<dbReference type="InterPro" id="IPR018212">
    <property type="entry name" value="Na/solute_symporter_CS"/>
</dbReference>
<feature type="transmembrane region" description="Helical" evidence="7">
    <location>
        <begin position="100"/>
        <end position="119"/>
    </location>
</feature>
<reference evidence="9" key="1">
    <citation type="submission" date="2015-02" db="EMBL/GenBank/DDBJ databases">
        <title>Genome sequencing for Strongylocentrotus purpuratus.</title>
        <authorList>
            <person name="Murali S."/>
            <person name="Liu Y."/>
            <person name="Vee V."/>
            <person name="English A."/>
            <person name="Wang M."/>
            <person name="Skinner E."/>
            <person name="Han Y."/>
            <person name="Muzny D.M."/>
            <person name="Worley K.C."/>
            <person name="Gibbs R.A."/>
        </authorList>
    </citation>
    <scope>NUCLEOTIDE SEQUENCE</scope>
</reference>
<reference evidence="8" key="2">
    <citation type="submission" date="2021-01" db="UniProtKB">
        <authorList>
            <consortium name="EnsemblMetazoa"/>
        </authorList>
    </citation>
    <scope>IDENTIFICATION</scope>
</reference>
<feature type="transmembrane region" description="Helical" evidence="7">
    <location>
        <begin position="9"/>
        <end position="28"/>
    </location>
</feature>
<evidence type="ECO:0000256" key="5">
    <source>
        <dbReference type="ARBA" id="ARBA00023136"/>
    </source>
</evidence>
<accession>A0A7M7PKF0</accession>
<dbReference type="KEGG" id="spu:589235"/>
<dbReference type="InParanoid" id="A0A7M7PKF0"/>
<sequence>MTNIGSRSFIGLAGSASVGGYGVAIYEFQALNCLLLLGFFFIPVYFASGVSTVPEYLKLRFGSNRLQISIAVINLITAAVIMLASEMYASSLVIQQSLGWDLYTSIIVLLLMTAVYTVAGGLKAVIYTDAIQAVIMMIGASVLMFIALSKIDWSMDVLREGYMAAIPNTTGSIFANTSCGVPTEKVWHIFRPADDPGLPWPGSVFGALVLGCYFWCTNQVIVQRTLAARNVTHSKGACIMTGYFKILPMFLMIIPGMISRTLWPDEIACVDPEICQEVCGNPAGCSDIAYPRLVVELMPTGLRGLMLATMLAAMISSLTSIFNASSSMFVLDIWSKFRPASTELELVIVGKLATVVMVIVGVLWIPILQAYGTGELFTYIQAVNAYLAPAVLAVFTAAVLWKRVNETGAFWGLLCGFTIGFTRAVLDFVFGVPSCGQEDKRPSFLSNFHFLHFAAFLYVFTLLLIVGISLLTEPVSPQKLVRLTWWTRFSNLPREPMTEGDEERAQIREEARKQATIRARSRTGLSWKVMNVICCIHGNGESLKRNDHGDVEGDVHEEKVMDEPEEEIMSAAYENPKWARFALTDLGNIT</sequence>
<feature type="transmembrane region" description="Helical" evidence="7">
    <location>
        <begin position="305"/>
        <end position="334"/>
    </location>
</feature>
<evidence type="ECO:0000256" key="3">
    <source>
        <dbReference type="ARBA" id="ARBA00022692"/>
    </source>
</evidence>
<dbReference type="GO" id="GO:0005886">
    <property type="term" value="C:plasma membrane"/>
    <property type="evidence" value="ECO:0000318"/>
    <property type="project" value="GO_Central"/>
</dbReference>
<keyword evidence="5 7" id="KW-0472">Membrane</keyword>
<evidence type="ECO:0000256" key="7">
    <source>
        <dbReference type="SAM" id="Phobius"/>
    </source>
</evidence>
<feature type="transmembrane region" description="Helical" evidence="7">
    <location>
        <begin position="126"/>
        <end position="148"/>
    </location>
</feature>
<dbReference type="Pfam" id="PF00474">
    <property type="entry name" value="SSF"/>
    <property type="match status" value="1"/>
</dbReference>
<keyword evidence="4 7" id="KW-1133">Transmembrane helix</keyword>
<dbReference type="PANTHER" id="PTHR11819:SF196">
    <property type="entry name" value="SODIUM_GLUCOSE COTRANSPORTER 4"/>
    <property type="match status" value="1"/>
</dbReference>
<dbReference type="NCBIfam" id="TIGR00813">
    <property type="entry name" value="sss"/>
    <property type="match status" value="1"/>
</dbReference>
<evidence type="ECO:0000256" key="4">
    <source>
        <dbReference type="ARBA" id="ARBA00022989"/>
    </source>
</evidence>
<feature type="transmembrane region" description="Helical" evidence="7">
    <location>
        <begin position="408"/>
        <end position="430"/>
    </location>
</feature>
<organism evidence="8 9">
    <name type="scientific">Strongylocentrotus purpuratus</name>
    <name type="common">Purple sea urchin</name>
    <dbReference type="NCBI Taxonomy" id="7668"/>
    <lineage>
        <taxon>Eukaryota</taxon>
        <taxon>Metazoa</taxon>
        <taxon>Echinodermata</taxon>
        <taxon>Eleutherozoa</taxon>
        <taxon>Echinozoa</taxon>
        <taxon>Echinoidea</taxon>
        <taxon>Euechinoidea</taxon>
        <taxon>Echinacea</taxon>
        <taxon>Camarodonta</taxon>
        <taxon>Echinidea</taxon>
        <taxon>Strongylocentrotidae</taxon>
        <taxon>Strongylocentrotus</taxon>
    </lineage>
</organism>
<dbReference type="InterPro" id="IPR001734">
    <property type="entry name" value="Na/solute_symporter"/>
</dbReference>
<dbReference type="Proteomes" id="UP000007110">
    <property type="component" value="Unassembled WGS sequence"/>
</dbReference>
<dbReference type="RefSeq" id="XP_030851652.1">
    <property type="nucleotide sequence ID" value="XM_030995792.1"/>
</dbReference>
<dbReference type="GO" id="GO:0005412">
    <property type="term" value="F:D-glucose:sodium symporter activity"/>
    <property type="evidence" value="ECO:0000318"/>
    <property type="project" value="GO_Central"/>
</dbReference>
<evidence type="ECO:0000256" key="1">
    <source>
        <dbReference type="ARBA" id="ARBA00004141"/>
    </source>
</evidence>
<evidence type="ECO:0000256" key="6">
    <source>
        <dbReference type="RuleBase" id="RU362091"/>
    </source>
</evidence>
<feature type="transmembrane region" description="Helical" evidence="7">
    <location>
        <begin position="66"/>
        <end position="88"/>
    </location>
</feature>
<dbReference type="Gene3D" id="1.20.1730.10">
    <property type="entry name" value="Sodium/glucose cotransporter"/>
    <property type="match status" value="1"/>
</dbReference>
<comment type="subcellular location">
    <subcellularLocation>
        <location evidence="1">Membrane</location>
        <topology evidence="1">Multi-pass membrane protein</topology>
    </subcellularLocation>
</comment>
<feature type="transmembrane region" description="Helical" evidence="7">
    <location>
        <begin position="34"/>
        <end position="54"/>
    </location>
</feature>
<feature type="transmembrane region" description="Helical" evidence="7">
    <location>
        <begin position="379"/>
        <end position="401"/>
    </location>
</feature>
<dbReference type="PROSITE" id="PS00456">
    <property type="entry name" value="NA_SOLUT_SYMP_1"/>
    <property type="match status" value="1"/>
</dbReference>